<keyword evidence="10" id="KW-0482">Metalloprotease</keyword>
<dbReference type="Proteomes" id="UP000001554">
    <property type="component" value="Chromosome 18"/>
</dbReference>
<keyword evidence="4" id="KW-0031">Aminopeptidase</keyword>
<dbReference type="GO" id="GO:0006508">
    <property type="term" value="P:proteolysis"/>
    <property type="evidence" value="ECO:0007669"/>
    <property type="project" value="UniProtKB-KW"/>
</dbReference>
<gene>
    <name evidence="17" type="primary">LOC118405536</name>
</gene>
<dbReference type="Gene3D" id="2.60.40.1910">
    <property type="match status" value="1"/>
</dbReference>
<evidence type="ECO:0000313" key="17">
    <source>
        <dbReference type="RefSeq" id="XP_035660934.1"/>
    </source>
</evidence>
<name>A0A9J7KFU1_BRAFL</name>
<dbReference type="PANTHER" id="PTHR11533">
    <property type="entry name" value="PROTEASE M1 ZINC METALLOPROTEASE"/>
    <property type="match status" value="1"/>
</dbReference>
<dbReference type="GO" id="GO:0046872">
    <property type="term" value="F:metal ion binding"/>
    <property type="evidence" value="ECO:0007669"/>
    <property type="project" value="UniProtKB-KW"/>
</dbReference>
<reference evidence="16" key="1">
    <citation type="journal article" date="2020" name="Nat. Ecol. Evol.">
        <title>Deeply conserved synteny resolves early events in vertebrate evolution.</title>
        <authorList>
            <person name="Simakov O."/>
            <person name="Marletaz F."/>
            <person name="Yue J.X."/>
            <person name="O'Connell B."/>
            <person name="Jenkins J."/>
            <person name="Brandt A."/>
            <person name="Calef R."/>
            <person name="Tung C.H."/>
            <person name="Huang T.K."/>
            <person name="Schmutz J."/>
            <person name="Satoh N."/>
            <person name="Yu J.K."/>
            <person name="Putnam N.H."/>
            <person name="Green R.E."/>
            <person name="Rokhsar D.S."/>
        </authorList>
    </citation>
    <scope>NUCLEOTIDE SEQUENCE [LARGE SCALE GENOMIC DNA]</scope>
    <source>
        <strain evidence="16">S238N-H82</strain>
    </source>
</reference>
<evidence type="ECO:0000256" key="4">
    <source>
        <dbReference type="ARBA" id="ARBA00022438"/>
    </source>
</evidence>
<dbReference type="GO" id="GO:0016285">
    <property type="term" value="F:alanyl aminopeptidase activity"/>
    <property type="evidence" value="ECO:0007669"/>
    <property type="project" value="UniProtKB-EC"/>
</dbReference>
<comment type="catalytic activity">
    <reaction evidence="11">
        <text>Release of an N-terminal amino acid, preferentially alanine, from a wide range of peptides, amides and arylamides.</text>
        <dbReference type="EC" id="3.4.11.14"/>
    </reaction>
</comment>
<dbReference type="KEGG" id="bfo:118405536"/>
<comment type="subcellular location">
    <subcellularLocation>
        <location evidence="2">Cytoplasm</location>
    </subcellularLocation>
</comment>
<evidence type="ECO:0000256" key="5">
    <source>
        <dbReference type="ARBA" id="ARBA00022490"/>
    </source>
</evidence>
<dbReference type="OrthoDB" id="6020861at2759"/>
<keyword evidence="5" id="KW-0963">Cytoplasm</keyword>
<evidence type="ECO:0000256" key="9">
    <source>
        <dbReference type="ARBA" id="ARBA00022833"/>
    </source>
</evidence>
<keyword evidence="15" id="KW-0472">Membrane</keyword>
<evidence type="ECO:0000256" key="12">
    <source>
        <dbReference type="ARBA" id="ARBA00066316"/>
    </source>
</evidence>
<dbReference type="AlphaFoldDB" id="A0A9J7KFU1"/>
<evidence type="ECO:0000256" key="10">
    <source>
        <dbReference type="ARBA" id="ARBA00023049"/>
    </source>
</evidence>
<dbReference type="GO" id="GO:0008237">
    <property type="term" value="F:metallopeptidase activity"/>
    <property type="evidence" value="ECO:0007669"/>
    <property type="project" value="UniProtKB-KW"/>
</dbReference>
<dbReference type="RefSeq" id="XP_035660934.1">
    <property type="nucleotide sequence ID" value="XM_035805041.1"/>
</dbReference>
<dbReference type="GeneID" id="118405536"/>
<keyword evidence="8" id="KW-0378">Hydrolase</keyword>
<evidence type="ECO:0000256" key="13">
    <source>
        <dbReference type="ARBA" id="ARBA00074113"/>
    </source>
</evidence>
<evidence type="ECO:0000256" key="11">
    <source>
        <dbReference type="ARBA" id="ARBA00052895"/>
    </source>
</evidence>
<dbReference type="GO" id="GO:0005737">
    <property type="term" value="C:cytoplasm"/>
    <property type="evidence" value="ECO:0007669"/>
    <property type="project" value="UniProtKB-SubCell"/>
</dbReference>
<keyword evidence="6" id="KW-0645">Protease</keyword>
<dbReference type="EC" id="3.4.11.14" evidence="12"/>
<sequence length="149" mass="16749">MSTWTKQMGFPVLQVSATQEGTSRVLKIKQSKFCAEGPSEDDSSLWMVPVSISTSQSPATAVKTLLLDQRETTVTIDNVKPDDWVKLGSTGHRTVLNTVSCVELLLFILLYSWVGFYRTQNSAEYCELCRTVVHTPVLYSWVLPDTEQR</sequence>
<evidence type="ECO:0000256" key="8">
    <source>
        <dbReference type="ARBA" id="ARBA00022801"/>
    </source>
</evidence>
<comment type="similarity">
    <text evidence="3">Belongs to the peptidase M1 family.</text>
</comment>
<evidence type="ECO:0000256" key="7">
    <source>
        <dbReference type="ARBA" id="ARBA00022723"/>
    </source>
</evidence>
<protein>
    <recommendedName>
        <fullName evidence="13">Puromycin-sensitive aminopeptidase</fullName>
        <ecNumber evidence="12">3.4.11.14</ecNumber>
    </recommendedName>
    <alternativeName>
        <fullName evidence="14">Cytosol alanyl aminopeptidase</fullName>
    </alternativeName>
</protein>
<evidence type="ECO:0000256" key="1">
    <source>
        <dbReference type="ARBA" id="ARBA00001947"/>
    </source>
</evidence>
<comment type="cofactor">
    <cofactor evidence="1">
        <name>Zn(2+)</name>
        <dbReference type="ChEBI" id="CHEBI:29105"/>
    </cofactor>
</comment>
<evidence type="ECO:0000256" key="3">
    <source>
        <dbReference type="ARBA" id="ARBA00010136"/>
    </source>
</evidence>
<dbReference type="InterPro" id="IPR050344">
    <property type="entry name" value="Peptidase_M1_aminopeptidases"/>
</dbReference>
<feature type="transmembrane region" description="Helical" evidence="15">
    <location>
        <begin position="95"/>
        <end position="114"/>
    </location>
</feature>
<evidence type="ECO:0000256" key="6">
    <source>
        <dbReference type="ARBA" id="ARBA00022670"/>
    </source>
</evidence>
<evidence type="ECO:0000256" key="2">
    <source>
        <dbReference type="ARBA" id="ARBA00004496"/>
    </source>
</evidence>
<evidence type="ECO:0000313" key="16">
    <source>
        <dbReference type="Proteomes" id="UP000001554"/>
    </source>
</evidence>
<proteinExistence type="inferred from homology"/>
<keyword evidence="15" id="KW-0812">Transmembrane</keyword>
<evidence type="ECO:0000256" key="15">
    <source>
        <dbReference type="SAM" id="Phobius"/>
    </source>
</evidence>
<dbReference type="PANTHER" id="PTHR11533:SF174">
    <property type="entry name" value="PUROMYCIN-SENSITIVE AMINOPEPTIDASE-RELATED"/>
    <property type="match status" value="1"/>
</dbReference>
<accession>A0A9J7KFU1</accession>
<keyword evidence="9" id="KW-0862">Zinc</keyword>
<reference evidence="17" key="2">
    <citation type="submission" date="2025-08" db="UniProtKB">
        <authorList>
            <consortium name="RefSeq"/>
        </authorList>
    </citation>
    <scope>IDENTIFICATION</scope>
    <source>
        <strain evidence="17">S238N-H82</strain>
        <tissue evidence="17">Testes</tissue>
    </source>
</reference>
<organism evidence="16 17">
    <name type="scientific">Branchiostoma floridae</name>
    <name type="common">Florida lancelet</name>
    <name type="synonym">Amphioxus</name>
    <dbReference type="NCBI Taxonomy" id="7739"/>
    <lineage>
        <taxon>Eukaryota</taxon>
        <taxon>Metazoa</taxon>
        <taxon>Chordata</taxon>
        <taxon>Cephalochordata</taxon>
        <taxon>Leptocardii</taxon>
        <taxon>Amphioxiformes</taxon>
        <taxon>Branchiostomatidae</taxon>
        <taxon>Branchiostoma</taxon>
    </lineage>
</organism>
<evidence type="ECO:0000256" key="14">
    <source>
        <dbReference type="ARBA" id="ARBA00081993"/>
    </source>
</evidence>
<keyword evidence="15" id="KW-1133">Transmembrane helix</keyword>
<keyword evidence="7" id="KW-0479">Metal-binding</keyword>
<keyword evidence="16" id="KW-1185">Reference proteome</keyword>
<dbReference type="FunFam" id="2.60.40.1910:FF:000002">
    <property type="entry name" value="Aminopeptidase"/>
    <property type="match status" value="1"/>
</dbReference>